<protein>
    <submittedName>
        <fullName evidence="1">DUF937 domain-containing protein</fullName>
    </submittedName>
</protein>
<keyword evidence="2" id="KW-1185">Reference proteome</keyword>
<evidence type="ECO:0000313" key="1">
    <source>
        <dbReference type="EMBL" id="MFD2696579.1"/>
    </source>
</evidence>
<reference evidence="2" key="1">
    <citation type="journal article" date="2019" name="Int. J. Syst. Evol. Microbiol.">
        <title>The Global Catalogue of Microorganisms (GCM) 10K type strain sequencing project: providing services to taxonomists for standard genome sequencing and annotation.</title>
        <authorList>
            <consortium name="The Broad Institute Genomics Platform"/>
            <consortium name="The Broad Institute Genome Sequencing Center for Infectious Disease"/>
            <person name="Wu L."/>
            <person name="Ma J."/>
        </authorList>
    </citation>
    <scope>NUCLEOTIDE SEQUENCE [LARGE SCALE GENOMIC DNA]</scope>
    <source>
        <strain evidence="2">KCTC 42255</strain>
    </source>
</reference>
<dbReference type="Pfam" id="PF06078">
    <property type="entry name" value="DUF937"/>
    <property type="match status" value="1"/>
</dbReference>
<dbReference type="Proteomes" id="UP001597357">
    <property type="component" value="Unassembled WGS sequence"/>
</dbReference>
<gene>
    <name evidence="1" type="ORF">ACFSQ0_01090</name>
</gene>
<dbReference type="EMBL" id="JBHULZ010000005">
    <property type="protein sequence ID" value="MFD2696579.1"/>
    <property type="molecule type" value="Genomic_DNA"/>
</dbReference>
<proteinExistence type="predicted"/>
<accession>A0ABW5SAI8</accession>
<comment type="caution">
    <text evidence="1">The sequence shown here is derived from an EMBL/GenBank/DDBJ whole genome shotgun (WGS) entry which is preliminary data.</text>
</comment>
<evidence type="ECO:0000313" key="2">
    <source>
        <dbReference type="Proteomes" id="UP001597357"/>
    </source>
</evidence>
<dbReference type="RefSeq" id="WP_379042933.1">
    <property type="nucleotide sequence ID" value="NZ_JBHULZ010000005.1"/>
</dbReference>
<organism evidence="1 2">
    <name type="scientific">Mesonia sediminis</name>
    <dbReference type="NCBI Taxonomy" id="1703946"/>
    <lineage>
        <taxon>Bacteria</taxon>
        <taxon>Pseudomonadati</taxon>
        <taxon>Bacteroidota</taxon>
        <taxon>Flavobacteriia</taxon>
        <taxon>Flavobacteriales</taxon>
        <taxon>Flavobacteriaceae</taxon>
        <taxon>Mesonia</taxon>
    </lineage>
</organism>
<dbReference type="InterPro" id="IPR009282">
    <property type="entry name" value="DUF937"/>
</dbReference>
<name>A0ABW5SAI8_9FLAO</name>
<sequence>MSSILDLLKTTAGQELIAGASEETGVSKEKTGSVLSMALPAILGAMKGDSSGSQEGLEKALNSSEHNGSILNNLGGLLSGDKSELLNKGGSILGHVLGGSQQNALTQNISKMTGVDSSSIAKIIKMAMPVVMGFLGKQKQEGGANLSSLLGSAMGTSGKQDGSMLNALLDADGDGSVMDDVAGKLFGGDKKGGGLGGLF</sequence>